<keyword evidence="2" id="KW-0067">ATP-binding</keyword>
<evidence type="ECO:0000259" key="3">
    <source>
        <dbReference type="PROSITE" id="PS50011"/>
    </source>
</evidence>
<keyword evidence="1" id="KW-0547">Nucleotide-binding</keyword>
<dbReference type="GO" id="GO:0004674">
    <property type="term" value="F:protein serine/threonine kinase activity"/>
    <property type="evidence" value="ECO:0007669"/>
    <property type="project" value="TreeGrafter"/>
</dbReference>
<proteinExistence type="predicted"/>
<dbReference type="OrthoDB" id="676979at2759"/>
<dbReference type="AlphaFoldDB" id="A0A397VQP3"/>
<keyword evidence="4" id="KW-0418">Kinase</keyword>
<dbReference type="PANTHER" id="PTHR44329">
    <property type="entry name" value="SERINE/THREONINE-PROTEIN KINASE TNNI3K-RELATED"/>
    <property type="match status" value="1"/>
</dbReference>
<dbReference type="GO" id="GO:0005524">
    <property type="term" value="F:ATP binding"/>
    <property type="evidence" value="ECO:0007669"/>
    <property type="project" value="UniProtKB-KW"/>
</dbReference>
<sequence>MRNKTYMLNRESRYGKCAHCNEDNTNKAWCISCDPDITTRWTIRNKEIDHFMKTFQLRTWGYEGVIEWIPFDRLTDIEEIGKGGFGSVYKATWLDGVRKVDGNDFNYLRARDPSSIVALKTFSGPLKEVDNYMKCNISVSQLKIYGLTQDSENKYLVVFQYANNGNLYQLLKTKFQDFTWKTKLKLLGDIVNDLGNIHLAGYIHANLHGGNILNDQGINTNLKSYVSDLGMSKKKDENDLESDIYGVMPYVAPEVLLGKKFTNAADIYSIGVIMSEMSTGQRAFDGYEFDTKLAVKICKGLRPGFISGTPDCYIELANQCMNSDPQKRPDVHIIWDKFQKWNESMESSNNSNEIVRQFLEADRIVKTLPLKLPKHPDYMYTSKIINTKKISIEINNIN</sequence>
<keyword evidence="4" id="KW-0808">Transferase</keyword>
<dbReference type="InterPro" id="IPR011009">
    <property type="entry name" value="Kinase-like_dom_sf"/>
</dbReference>
<gene>
    <name evidence="4" type="ORF">C2G38_2139331</name>
</gene>
<dbReference type="Pfam" id="PF07714">
    <property type="entry name" value="PK_Tyr_Ser-Thr"/>
    <property type="match status" value="1"/>
</dbReference>
<accession>A0A397VQP3</accession>
<keyword evidence="5" id="KW-1185">Reference proteome</keyword>
<dbReference type="InterPro" id="IPR001245">
    <property type="entry name" value="Ser-Thr/Tyr_kinase_cat_dom"/>
</dbReference>
<feature type="domain" description="Protein kinase" evidence="3">
    <location>
        <begin position="74"/>
        <end position="342"/>
    </location>
</feature>
<evidence type="ECO:0000313" key="5">
    <source>
        <dbReference type="Proteomes" id="UP000266673"/>
    </source>
</evidence>
<name>A0A397VQP3_9GLOM</name>
<comment type="caution">
    <text evidence="4">The sequence shown here is derived from an EMBL/GenBank/DDBJ whole genome shotgun (WGS) entry which is preliminary data.</text>
</comment>
<dbReference type="PANTHER" id="PTHR44329:SF298">
    <property type="entry name" value="MIXED LINEAGE KINASE DOMAIN-LIKE PROTEIN"/>
    <property type="match status" value="1"/>
</dbReference>
<dbReference type="SUPFAM" id="SSF56112">
    <property type="entry name" value="Protein kinase-like (PK-like)"/>
    <property type="match status" value="1"/>
</dbReference>
<dbReference type="PROSITE" id="PS50011">
    <property type="entry name" value="PROTEIN_KINASE_DOM"/>
    <property type="match status" value="1"/>
</dbReference>
<reference evidence="4 5" key="1">
    <citation type="submission" date="2018-06" db="EMBL/GenBank/DDBJ databases">
        <title>Comparative genomics reveals the genomic features of Rhizophagus irregularis, R. cerebriforme, R. diaphanum and Gigaspora rosea, and their symbiotic lifestyle signature.</title>
        <authorList>
            <person name="Morin E."/>
            <person name="San Clemente H."/>
            <person name="Chen E.C.H."/>
            <person name="De La Providencia I."/>
            <person name="Hainaut M."/>
            <person name="Kuo A."/>
            <person name="Kohler A."/>
            <person name="Murat C."/>
            <person name="Tang N."/>
            <person name="Roy S."/>
            <person name="Loubradou J."/>
            <person name="Henrissat B."/>
            <person name="Grigoriev I.V."/>
            <person name="Corradi N."/>
            <person name="Roux C."/>
            <person name="Martin F.M."/>
        </authorList>
    </citation>
    <scope>NUCLEOTIDE SEQUENCE [LARGE SCALE GENOMIC DNA]</scope>
    <source>
        <strain evidence="4 5">DAOM 194757</strain>
    </source>
</reference>
<dbReference type="Gene3D" id="1.10.510.10">
    <property type="entry name" value="Transferase(Phosphotransferase) domain 1"/>
    <property type="match status" value="1"/>
</dbReference>
<evidence type="ECO:0000256" key="1">
    <source>
        <dbReference type="ARBA" id="ARBA00022741"/>
    </source>
</evidence>
<dbReference type="InterPro" id="IPR051681">
    <property type="entry name" value="Ser/Thr_Kinases-Pseudokinases"/>
</dbReference>
<dbReference type="EMBL" id="QKWP01000224">
    <property type="protein sequence ID" value="RIB24258.1"/>
    <property type="molecule type" value="Genomic_DNA"/>
</dbReference>
<dbReference type="Proteomes" id="UP000266673">
    <property type="component" value="Unassembled WGS sequence"/>
</dbReference>
<dbReference type="InterPro" id="IPR000719">
    <property type="entry name" value="Prot_kinase_dom"/>
</dbReference>
<organism evidence="4 5">
    <name type="scientific">Gigaspora rosea</name>
    <dbReference type="NCBI Taxonomy" id="44941"/>
    <lineage>
        <taxon>Eukaryota</taxon>
        <taxon>Fungi</taxon>
        <taxon>Fungi incertae sedis</taxon>
        <taxon>Mucoromycota</taxon>
        <taxon>Glomeromycotina</taxon>
        <taxon>Glomeromycetes</taxon>
        <taxon>Diversisporales</taxon>
        <taxon>Gigasporaceae</taxon>
        <taxon>Gigaspora</taxon>
    </lineage>
</organism>
<evidence type="ECO:0000313" key="4">
    <source>
        <dbReference type="EMBL" id="RIB24258.1"/>
    </source>
</evidence>
<protein>
    <submittedName>
        <fullName evidence="4">Kinase-like domain-containing protein</fullName>
    </submittedName>
</protein>
<evidence type="ECO:0000256" key="2">
    <source>
        <dbReference type="ARBA" id="ARBA00022840"/>
    </source>
</evidence>